<protein>
    <submittedName>
        <fullName evidence="7">Precorrin-6Y C5,15-methyltransferase (Decarboxylating), CbiT subunit</fullName>
    </submittedName>
</protein>
<evidence type="ECO:0000313" key="8">
    <source>
        <dbReference type="Proteomes" id="UP000030700"/>
    </source>
</evidence>
<evidence type="ECO:0000256" key="4">
    <source>
        <dbReference type="ARBA" id="ARBA00022679"/>
    </source>
</evidence>
<keyword evidence="4 7" id="KW-0808">Transferase</keyword>
<keyword evidence="3 7" id="KW-0489">Methyltransferase</keyword>
<keyword evidence="5" id="KW-0949">S-adenosyl-L-methionine</keyword>
<evidence type="ECO:0000256" key="5">
    <source>
        <dbReference type="ARBA" id="ARBA00022691"/>
    </source>
</evidence>
<evidence type="ECO:0000256" key="2">
    <source>
        <dbReference type="ARBA" id="ARBA00022573"/>
    </source>
</evidence>
<proteinExistence type="predicted"/>
<evidence type="ECO:0000256" key="1">
    <source>
        <dbReference type="ARBA" id="ARBA00004953"/>
    </source>
</evidence>
<evidence type="ECO:0000313" key="7">
    <source>
        <dbReference type="EMBL" id="GAK49865.1"/>
    </source>
</evidence>
<dbReference type="NCBIfam" id="TIGR02469">
    <property type="entry name" value="CbiT"/>
    <property type="match status" value="1"/>
</dbReference>
<evidence type="ECO:0000259" key="6">
    <source>
        <dbReference type="Pfam" id="PF13649"/>
    </source>
</evidence>
<keyword evidence="2" id="KW-0169">Cobalamin biosynthesis</keyword>
<feature type="domain" description="Methyltransferase" evidence="6">
    <location>
        <begin position="38"/>
        <end position="126"/>
    </location>
</feature>
<evidence type="ECO:0000256" key="3">
    <source>
        <dbReference type="ARBA" id="ARBA00022603"/>
    </source>
</evidence>
<dbReference type="Proteomes" id="UP000030700">
    <property type="component" value="Unassembled WGS sequence"/>
</dbReference>
<keyword evidence="8" id="KW-1185">Reference proteome</keyword>
<dbReference type="Pfam" id="PF13649">
    <property type="entry name" value="Methyltransf_25"/>
    <property type="match status" value="1"/>
</dbReference>
<dbReference type="GO" id="GO:0008276">
    <property type="term" value="F:protein methyltransferase activity"/>
    <property type="evidence" value="ECO:0007669"/>
    <property type="project" value="InterPro"/>
</dbReference>
<dbReference type="HOGENOM" id="CLU_094143_0_0_0"/>
<accession>A0A0S6VVX2</accession>
<dbReference type="GO" id="GO:0009236">
    <property type="term" value="P:cobalamin biosynthetic process"/>
    <property type="evidence" value="ECO:0007669"/>
    <property type="project" value="UniProtKB-UniPathway"/>
</dbReference>
<name>A0A0S6VVX2_9BACT</name>
<organism evidence="7">
    <name type="scientific">Candidatus Moduliflexus flocculans</name>
    <dbReference type="NCBI Taxonomy" id="1499966"/>
    <lineage>
        <taxon>Bacteria</taxon>
        <taxon>Candidatus Moduliflexota</taxon>
        <taxon>Candidatus Moduliflexia</taxon>
        <taxon>Candidatus Moduliflexales</taxon>
        <taxon>Candidatus Moduliflexaceae</taxon>
    </lineage>
</organism>
<dbReference type="SUPFAM" id="SSF53335">
    <property type="entry name" value="S-adenosyl-L-methionine-dependent methyltransferases"/>
    <property type="match status" value="1"/>
</dbReference>
<dbReference type="Gene3D" id="3.40.50.150">
    <property type="entry name" value="Vaccinia Virus protein VP39"/>
    <property type="match status" value="1"/>
</dbReference>
<dbReference type="PANTHER" id="PTHR43182">
    <property type="entry name" value="COBALT-PRECORRIN-6B C(15)-METHYLTRANSFERASE (DECARBOXYLATING)"/>
    <property type="match status" value="1"/>
</dbReference>
<dbReference type="CDD" id="cd02440">
    <property type="entry name" value="AdoMet_MTases"/>
    <property type="match status" value="1"/>
</dbReference>
<reference evidence="7" key="1">
    <citation type="journal article" date="2015" name="PeerJ">
        <title>First genomic representation of candidate bacterial phylum KSB3 points to enhanced environmental sensing as a trigger of wastewater bulking.</title>
        <authorList>
            <person name="Sekiguchi Y."/>
            <person name="Ohashi A."/>
            <person name="Parks D.H."/>
            <person name="Yamauchi T."/>
            <person name="Tyson G.W."/>
            <person name="Hugenholtz P."/>
        </authorList>
    </citation>
    <scope>NUCLEOTIDE SEQUENCE [LARGE SCALE GENOMIC DNA]</scope>
</reference>
<dbReference type="STRING" id="1499966.U14_01089"/>
<dbReference type="InterPro" id="IPR029063">
    <property type="entry name" value="SAM-dependent_MTases_sf"/>
</dbReference>
<sequence length="191" mass="20552">MKWLRDDEFERGEIPMTKFEARVLSLALSGIGAGDLFVDIGAGTGSIAVQAALLGADVYAIEREAAGVALIQKNADKFGVRIQVLHGSAPEQLAEIQNIDACFIGGSGGQLPQIVREAHRRLRPGGRIVANFIRPDTMTQFTQLLKECACVNVETRLLQTAVSDSFGMLRGQNPIFLVSGIKCRGEPLCSP</sequence>
<dbReference type="PANTHER" id="PTHR43182:SF1">
    <property type="entry name" value="COBALT-PRECORRIN-7 C(5)-METHYLTRANSFERASE"/>
    <property type="match status" value="1"/>
</dbReference>
<dbReference type="EMBL" id="DF820455">
    <property type="protein sequence ID" value="GAK49865.1"/>
    <property type="molecule type" value="Genomic_DNA"/>
</dbReference>
<dbReference type="GO" id="GO:0032259">
    <property type="term" value="P:methylation"/>
    <property type="evidence" value="ECO:0007669"/>
    <property type="project" value="UniProtKB-KW"/>
</dbReference>
<dbReference type="InterPro" id="IPR050714">
    <property type="entry name" value="Cobalamin_biosynth_MTase"/>
</dbReference>
<dbReference type="AlphaFoldDB" id="A0A0S6VVX2"/>
<dbReference type="UniPathway" id="UPA00148"/>
<gene>
    <name evidence="7" type="ORF">U14_01089</name>
</gene>
<comment type="pathway">
    <text evidence="1">Cofactor biosynthesis; adenosylcobalamin biosynthesis.</text>
</comment>
<dbReference type="InterPro" id="IPR041698">
    <property type="entry name" value="Methyltransf_25"/>
</dbReference>
<dbReference type="InterPro" id="IPR014008">
    <property type="entry name" value="Cbl_synth_MTase_CbiT"/>
</dbReference>